<comment type="caution">
    <text evidence="1">The sequence shown here is derived from an EMBL/GenBank/DDBJ whole genome shotgun (WGS) entry which is preliminary data.</text>
</comment>
<dbReference type="STRING" id="1798697.A2373_01480"/>
<sequence length="136" mass="16102">MTQPLTVLVTVSYLERIMRGLLFVGDEVAQYEFHKAGYLFRRGDGLELFDKHQIILRKCNTEIKMDADEYKEVLNILFVVMDSINEVDINLARWLISEEHFQIEVEELFPASLYEKFRLASQKDEVDERKREIIDV</sequence>
<dbReference type="Proteomes" id="UP000176300">
    <property type="component" value="Unassembled WGS sequence"/>
</dbReference>
<protein>
    <submittedName>
        <fullName evidence="1">Uncharacterized protein</fullName>
    </submittedName>
</protein>
<accession>A0A1F6NH65</accession>
<dbReference type="AlphaFoldDB" id="A0A1F6NH65"/>
<name>A0A1F6NH65_9BACT</name>
<evidence type="ECO:0000313" key="1">
    <source>
        <dbReference type="EMBL" id="OGH83211.1"/>
    </source>
</evidence>
<reference evidence="1 2" key="1">
    <citation type="journal article" date="2016" name="Nat. Commun.">
        <title>Thousands of microbial genomes shed light on interconnected biogeochemical processes in an aquifer system.</title>
        <authorList>
            <person name="Anantharaman K."/>
            <person name="Brown C.T."/>
            <person name="Hug L.A."/>
            <person name="Sharon I."/>
            <person name="Castelle C.J."/>
            <person name="Probst A.J."/>
            <person name="Thomas B.C."/>
            <person name="Singh A."/>
            <person name="Wilkins M.J."/>
            <person name="Karaoz U."/>
            <person name="Brodie E.L."/>
            <person name="Williams K.H."/>
            <person name="Hubbard S.S."/>
            <person name="Banfield J.F."/>
        </authorList>
    </citation>
    <scope>NUCLEOTIDE SEQUENCE [LARGE SCALE GENOMIC DNA]</scope>
</reference>
<dbReference type="EMBL" id="MFQS01000017">
    <property type="protein sequence ID" value="OGH83211.1"/>
    <property type="molecule type" value="Genomic_DNA"/>
</dbReference>
<organism evidence="1 2">
    <name type="scientific">Candidatus Magasanikbacteria bacterium RIFOXYB1_FULL_40_15</name>
    <dbReference type="NCBI Taxonomy" id="1798697"/>
    <lineage>
        <taxon>Bacteria</taxon>
        <taxon>Candidatus Magasanikiibacteriota</taxon>
    </lineage>
</organism>
<proteinExistence type="predicted"/>
<evidence type="ECO:0000313" key="2">
    <source>
        <dbReference type="Proteomes" id="UP000176300"/>
    </source>
</evidence>
<gene>
    <name evidence="1" type="ORF">A2373_01480</name>
</gene>